<accession>A0A2G8RN29</accession>
<keyword evidence="1" id="KW-0732">Signal</keyword>
<gene>
    <name evidence="2" type="ORF">GSI_15618</name>
</gene>
<dbReference type="OrthoDB" id="2841294at2759"/>
<dbReference type="AlphaFoldDB" id="A0A2G8RN29"/>
<name>A0A2G8RN29_9APHY</name>
<comment type="caution">
    <text evidence="2">The sequence shown here is derived from an EMBL/GenBank/DDBJ whole genome shotgun (WGS) entry which is preliminary data.</text>
</comment>
<dbReference type="Proteomes" id="UP000230002">
    <property type="component" value="Unassembled WGS sequence"/>
</dbReference>
<proteinExistence type="predicted"/>
<sequence length="142" mass="14871">MKAGFVFLVLAASAVAQKVIIASPTENAEVTAGGTLLVEIDRPAAETPSTDVAVIIGLQSCGADGNCDAVAANYARVLYHGPFTPKQVEGHTDVSHNYTVRIPQNTTAGKALLQVAHFFYAGTAHQPQMETLHAVIQITPSS</sequence>
<dbReference type="InterPro" id="IPR045469">
    <property type="entry name" value="Nis1"/>
</dbReference>
<organism evidence="2 3">
    <name type="scientific">Ganoderma sinense ZZ0214-1</name>
    <dbReference type="NCBI Taxonomy" id="1077348"/>
    <lineage>
        <taxon>Eukaryota</taxon>
        <taxon>Fungi</taxon>
        <taxon>Dikarya</taxon>
        <taxon>Basidiomycota</taxon>
        <taxon>Agaricomycotina</taxon>
        <taxon>Agaricomycetes</taxon>
        <taxon>Polyporales</taxon>
        <taxon>Polyporaceae</taxon>
        <taxon>Ganoderma</taxon>
    </lineage>
</organism>
<dbReference type="Pfam" id="PF19271">
    <property type="entry name" value="Nis1"/>
    <property type="match status" value="1"/>
</dbReference>
<feature type="chain" id="PRO_5013721924" description="DUF4431 domain-containing protein" evidence="1">
    <location>
        <begin position="17"/>
        <end position="142"/>
    </location>
</feature>
<evidence type="ECO:0000256" key="1">
    <source>
        <dbReference type="SAM" id="SignalP"/>
    </source>
</evidence>
<keyword evidence="3" id="KW-1185">Reference proteome</keyword>
<evidence type="ECO:0000313" key="2">
    <source>
        <dbReference type="EMBL" id="PIL22922.1"/>
    </source>
</evidence>
<evidence type="ECO:0008006" key="4">
    <source>
        <dbReference type="Google" id="ProtNLM"/>
    </source>
</evidence>
<protein>
    <recommendedName>
        <fullName evidence="4">DUF4431 domain-containing protein</fullName>
    </recommendedName>
</protein>
<dbReference type="EMBL" id="AYKW01000069">
    <property type="protein sequence ID" value="PIL22922.1"/>
    <property type="molecule type" value="Genomic_DNA"/>
</dbReference>
<reference evidence="2 3" key="1">
    <citation type="journal article" date="2015" name="Sci. Rep.">
        <title>Chromosome-level genome map provides insights into diverse defense mechanisms in the medicinal fungus Ganoderma sinense.</title>
        <authorList>
            <person name="Zhu Y."/>
            <person name="Xu J."/>
            <person name="Sun C."/>
            <person name="Zhou S."/>
            <person name="Xu H."/>
            <person name="Nelson D.R."/>
            <person name="Qian J."/>
            <person name="Song J."/>
            <person name="Luo H."/>
            <person name="Xiang L."/>
            <person name="Li Y."/>
            <person name="Xu Z."/>
            <person name="Ji A."/>
            <person name="Wang L."/>
            <person name="Lu S."/>
            <person name="Hayward A."/>
            <person name="Sun W."/>
            <person name="Li X."/>
            <person name="Schwartz D.C."/>
            <person name="Wang Y."/>
            <person name="Chen S."/>
        </authorList>
    </citation>
    <scope>NUCLEOTIDE SEQUENCE [LARGE SCALE GENOMIC DNA]</scope>
    <source>
        <strain evidence="2 3">ZZ0214-1</strain>
    </source>
</reference>
<feature type="signal peptide" evidence="1">
    <location>
        <begin position="1"/>
        <end position="16"/>
    </location>
</feature>
<evidence type="ECO:0000313" key="3">
    <source>
        <dbReference type="Proteomes" id="UP000230002"/>
    </source>
</evidence>